<dbReference type="PIR" id="A69137">
    <property type="entry name" value="A69137"/>
</dbReference>
<feature type="transmembrane region" description="Helical" evidence="1">
    <location>
        <begin position="26"/>
        <end position="44"/>
    </location>
</feature>
<dbReference type="RefSeq" id="WP_010875930.1">
    <property type="nucleotide sequence ID" value="NC_000916.1"/>
</dbReference>
<dbReference type="KEGG" id="mth:MTH_291"/>
<accession>O26391</accession>
<keyword evidence="1" id="KW-1133">Transmembrane helix</keyword>
<dbReference type="EMBL" id="AE000666">
    <property type="protein sequence ID" value="AAB84797.1"/>
    <property type="molecule type" value="Genomic_DNA"/>
</dbReference>
<reference evidence="2 3" key="1">
    <citation type="journal article" date="1997" name="J. Bacteriol.">
        <title>Complete genome sequence of Methanobacterium thermoautotrophicum deltaH: functional analysis and comparative genomics.</title>
        <authorList>
            <person name="Smith D.R."/>
            <person name="Doucette-Stamm L.A."/>
            <person name="Deloughery C."/>
            <person name="Lee H.-M."/>
            <person name="Dubois J."/>
            <person name="Aldredge T."/>
            <person name="Bashirzadeh R."/>
            <person name="Blakely D."/>
            <person name="Cook R."/>
            <person name="Gilbert K."/>
            <person name="Harrison D."/>
            <person name="Hoang L."/>
            <person name="Keagle P."/>
            <person name="Lumm W."/>
            <person name="Pothier B."/>
            <person name="Qiu D."/>
            <person name="Spadafora R."/>
            <person name="Vicare R."/>
            <person name="Wang Y."/>
            <person name="Wierzbowski J."/>
            <person name="Gibson R."/>
            <person name="Jiwani N."/>
            <person name="Caruso A."/>
            <person name="Bush D."/>
            <person name="Safer H."/>
            <person name="Patwell D."/>
            <person name="Prabhakar S."/>
            <person name="McDougall S."/>
            <person name="Shimer G."/>
            <person name="Goyal A."/>
            <person name="Pietrovski S."/>
            <person name="Church G.M."/>
            <person name="Daniels C.J."/>
            <person name="Mao J.-i."/>
            <person name="Rice P."/>
            <person name="Nolling J."/>
            <person name="Reeve J.N."/>
        </authorList>
    </citation>
    <scope>NUCLEOTIDE SEQUENCE [LARGE SCALE GENOMIC DNA]</scope>
    <source>
        <strain evidence="3">ATCC 29096 / DSM 1053 / JCM 10044 / NBRC 100330 / Delta H</strain>
    </source>
</reference>
<evidence type="ECO:0000313" key="2">
    <source>
        <dbReference type="EMBL" id="AAB84797.1"/>
    </source>
</evidence>
<organism evidence="2 3">
    <name type="scientific">Methanothermobacter thermautotrophicus (strain ATCC 29096 / DSM 1053 / JCM 10044 / NBRC 100330 / Delta H)</name>
    <name type="common">Methanobacterium thermoautotrophicum</name>
    <dbReference type="NCBI Taxonomy" id="187420"/>
    <lineage>
        <taxon>Archaea</taxon>
        <taxon>Methanobacteriati</taxon>
        <taxon>Methanobacteriota</taxon>
        <taxon>Methanomada group</taxon>
        <taxon>Methanobacteria</taxon>
        <taxon>Methanobacteriales</taxon>
        <taxon>Methanobacteriaceae</taxon>
        <taxon>Methanothermobacter</taxon>
    </lineage>
</organism>
<dbReference type="PaxDb" id="187420-MTH_291"/>
<protein>
    <recommendedName>
        <fullName evidence="4">DUF4352 domain-containing protein</fullName>
    </recommendedName>
</protein>
<evidence type="ECO:0008006" key="4">
    <source>
        <dbReference type="Google" id="ProtNLM"/>
    </source>
</evidence>
<evidence type="ECO:0000313" key="3">
    <source>
        <dbReference type="Proteomes" id="UP000005223"/>
    </source>
</evidence>
<gene>
    <name evidence="2" type="ordered locus">MTH_291</name>
</gene>
<dbReference type="GeneID" id="82296766"/>
<dbReference type="Proteomes" id="UP000005223">
    <property type="component" value="Chromosome"/>
</dbReference>
<sequence>MSSDDDGKTGRLRGWWSKRSSYSRKGIIILGIILWVCITYSLGYSEGVDSATEMDDERFHVNIVNYTITHDHDGIYNITFEIQNNYEETVFVDDISITGFNSSEDRLHGWAFGYYVLPPGKKTRIEGIIWEEHPNILTVGLQTQAHVF</sequence>
<dbReference type="EnsemblBacteria" id="AAB84797">
    <property type="protein sequence ID" value="AAB84797"/>
    <property type="gene ID" value="MTH_291"/>
</dbReference>
<proteinExistence type="predicted"/>
<keyword evidence="1" id="KW-0812">Transmembrane</keyword>
<keyword evidence="1" id="KW-0472">Membrane</keyword>
<name>O26391_METTH</name>
<dbReference type="AlphaFoldDB" id="O26391"/>
<dbReference type="InParanoid" id="O26391"/>
<keyword evidence="3" id="KW-1185">Reference proteome</keyword>
<dbReference type="HOGENOM" id="CLU_1574987_0_0_2"/>
<evidence type="ECO:0000256" key="1">
    <source>
        <dbReference type="SAM" id="Phobius"/>
    </source>
</evidence>